<gene>
    <name evidence="2" type="ORF">C8N35_102241</name>
</gene>
<dbReference type="InterPro" id="IPR013589">
    <property type="entry name" value="Bac_transglu_N"/>
</dbReference>
<organism evidence="2 3">
    <name type="scientific">Breoghania corrubedonensis</name>
    <dbReference type="NCBI Taxonomy" id="665038"/>
    <lineage>
        <taxon>Bacteria</taxon>
        <taxon>Pseudomonadati</taxon>
        <taxon>Pseudomonadota</taxon>
        <taxon>Alphaproteobacteria</taxon>
        <taxon>Hyphomicrobiales</taxon>
        <taxon>Stappiaceae</taxon>
        <taxon>Breoghania</taxon>
    </lineage>
</organism>
<dbReference type="InterPro" id="IPR002931">
    <property type="entry name" value="Transglutaminase-like"/>
</dbReference>
<dbReference type="GO" id="GO:0008233">
    <property type="term" value="F:peptidase activity"/>
    <property type="evidence" value="ECO:0007669"/>
    <property type="project" value="UniProtKB-KW"/>
</dbReference>
<dbReference type="Pfam" id="PF01841">
    <property type="entry name" value="Transglut_core"/>
    <property type="match status" value="1"/>
</dbReference>
<name>A0A2T5VCQ3_9HYPH</name>
<feature type="domain" description="Transglutaminase-like" evidence="1">
    <location>
        <begin position="157"/>
        <end position="222"/>
    </location>
</feature>
<dbReference type="OrthoDB" id="9804023at2"/>
<evidence type="ECO:0000313" key="2">
    <source>
        <dbReference type="EMBL" id="PTW61530.1"/>
    </source>
</evidence>
<sequence>MRIEISHSTHYRYDAPVAQSVQHLRLTPPSDTGQSVLDWHVETPGIEKALSYTDAFGNVVHLITQGRIGDTMTITASGVVETRDNHGVIGHLPEGMPARVYLRQNEMTRPSPAIRKLASIIERPDDVICYHALMNALRDQVAYRTGVTETHMPAAEVLAAGEGVCQDHAHIFISAARHAGVPARYVSGYLLLEEDDDASEAHHAWAEVLIEPLGWVGFDVSNGISPTDHHVRLSVGLDSRSAAPIRGVRWGGMEEALSVEVRVDRAAQQQQQ</sequence>
<dbReference type="EMBL" id="QAYG01000002">
    <property type="protein sequence ID" value="PTW61530.1"/>
    <property type="molecule type" value="Genomic_DNA"/>
</dbReference>
<comment type="caution">
    <text evidence="2">The sequence shown here is derived from an EMBL/GenBank/DDBJ whole genome shotgun (WGS) entry which is preliminary data.</text>
</comment>
<dbReference type="RefSeq" id="WP_107989379.1">
    <property type="nucleotide sequence ID" value="NZ_QAYG01000002.1"/>
</dbReference>
<dbReference type="SMART" id="SM00460">
    <property type="entry name" value="TGc"/>
    <property type="match status" value="1"/>
</dbReference>
<keyword evidence="2" id="KW-0378">Hydrolase</keyword>
<keyword evidence="2" id="KW-0645">Protease</keyword>
<proteinExistence type="predicted"/>
<reference evidence="2 3" key="1">
    <citation type="submission" date="2018-04" db="EMBL/GenBank/DDBJ databases">
        <title>Genomic Encyclopedia of Archaeal and Bacterial Type Strains, Phase II (KMG-II): from individual species to whole genera.</title>
        <authorList>
            <person name="Goeker M."/>
        </authorList>
    </citation>
    <scope>NUCLEOTIDE SEQUENCE [LARGE SCALE GENOMIC DNA]</scope>
    <source>
        <strain evidence="2 3">DSM 23382</strain>
    </source>
</reference>
<dbReference type="PANTHER" id="PTHR33490">
    <property type="entry name" value="BLR5614 PROTEIN-RELATED"/>
    <property type="match status" value="1"/>
</dbReference>
<dbReference type="GO" id="GO:0006508">
    <property type="term" value="P:proteolysis"/>
    <property type="evidence" value="ECO:0007669"/>
    <property type="project" value="UniProtKB-KW"/>
</dbReference>
<dbReference type="PANTHER" id="PTHR33490:SF6">
    <property type="entry name" value="SLL1049 PROTEIN"/>
    <property type="match status" value="1"/>
</dbReference>
<dbReference type="AlphaFoldDB" id="A0A2T5VCQ3"/>
<dbReference type="SUPFAM" id="SSF54001">
    <property type="entry name" value="Cysteine proteinases"/>
    <property type="match status" value="1"/>
</dbReference>
<dbReference type="Pfam" id="PF08379">
    <property type="entry name" value="Bact_transglu_N"/>
    <property type="match status" value="1"/>
</dbReference>
<dbReference type="Proteomes" id="UP000244081">
    <property type="component" value="Unassembled WGS sequence"/>
</dbReference>
<keyword evidence="3" id="KW-1185">Reference proteome</keyword>
<accession>A0A2T5VCQ3</accession>
<protein>
    <submittedName>
        <fullName evidence="2">Transglutaminase-like putative cysteine protease</fullName>
    </submittedName>
</protein>
<evidence type="ECO:0000313" key="3">
    <source>
        <dbReference type="Proteomes" id="UP000244081"/>
    </source>
</evidence>
<evidence type="ECO:0000259" key="1">
    <source>
        <dbReference type="SMART" id="SM00460"/>
    </source>
</evidence>
<dbReference type="Gene3D" id="3.10.620.30">
    <property type="match status" value="1"/>
</dbReference>
<dbReference type="InterPro" id="IPR038765">
    <property type="entry name" value="Papain-like_cys_pep_sf"/>
</dbReference>